<protein>
    <submittedName>
        <fullName evidence="2">Uncharacterized protein</fullName>
    </submittedName>
</protein>
<keyword evidence="3" id="KW-1185">Reference proteome</keyword>
<evidence type="ECO:0000313" key="2">
    <source>
        <dbReference type="EMBL" id="KAG9063571.1"/>
    </source>
</evidence>
<comment type="caution">
    <text evidence="2">The sequence shown here is derived from an EMBL/GenBank/DDBJ whole genome shotgun (WGS) entry which is preliminary data.</text>
</comment>
<dbReference type="EMBL" id="JAHRHY010000016">
    <property type="protein sequence ID" value="KAG9063571.1"/>
    <property type="molecule type" value="Genomic_DNA"/>
</dbReference>
<feature type="region of interest" description="Disordered" evidence="1">
    <location>
        <begin position="117"/>
        <end position="137"/>
    </location>
</feature>
<dbReference type="OrthoDB" id="2403581at2759"/>
<feature type="compositionally biased region" description="Polar residues" evidence="1">
    <location>
        <begin position="117"/>
        <end position="127"/>
    </location>
</feature>
<dbReference type="AlphaFoldDB" id="A0A9P7XPY5"/>
<evidence type="ECO:0000256" key="1">
    <source>
        <dbReference type="SAM" id="MobiDB-lite"/>
    </source>
</evidence>
<gene>
    <name evidence="2" type="ORF">KI688_004456</name>
</gene>
<dbReference type="Proteomes" id="UP000707451">
    <property type="component" value="Unassembled WGS sequence"/>
</dbReference>
<accession>A0A9P7XPY5</accession>
<evidence type="ECO:0000313" key="3">
    <source>
        <dbReference type="Proteomes" id="UP000707451"/>
    </source>
</evidence>
<feature type="compositionally biased region" description="Polar residues" evidence="1">
    <location>
        <begin position="267"/>
        <end position="283"/>
    </location>
</feature>
<name>A0A9P7XPY5_9FUNG</name>
<organism evidence="2 3">
    <name type="scientific">Linnemannia hyalina</name>
    <dbReference type="NCBI Taxonomy" id="64524"/>
    <lineage>
        <taxon>Eukaryota</taxon>
        <taxon>Fungi</taxon>
        <taxon>Fungi incertae sedis</taxon>
        <taxon>Mucoromycota</taxon>
        <taxon>Mortierellomycotina</taxon>
        <taxon>Mortierellomycetes</taxon>
        <taxon>Mortierellales</taxon>
        <taxon>Mortierellaceae</taxon>
        <taxon>Linnemannia</taxon>
    </lineage>
</organism>
<proteinExistence type="predicted"/>
<feature type="region of interest" description="Disordered" evidence="1">
    <location>
        <begin position="262"/>
        <end position="306"/>
    </location>
</feature>
<sequence>MMPPTIVSPIQAASLVISDAEMPPRIMYPSDSLAAAPQALVNDTVSVGPFGGPWHLEKKITDPSLIEQHLSSSEDHSMSVSEPVLVQVTTEEILNPDPIVHASPSYSENRSLTVLSTGPALAQTTTEEISDSSSMEYTSSSSESRYLSFPLPSLSQRATTEEEAMEEFDFEYTSSSGHVLSTPAPATFMEKEEDGEDEFIGAEDHPVPQVALPEYDPNDPLWMYIDTWLNQLPNTRIPDPFVHVPAQYHHSLETLLNSVLPPSLPSHQVQDGGMNSTSNNSPTPLGVHPKAQGPSAVLSPSTPTPMTVDDDGSLMLSTPPGSWNSVWTIGEDDDPDAPYQQDSMPCNQYMAARVLGQFEVDYDEHCADDIQHLDDFQSEEE</sequence>
<reference evidence="2" key="1">
    <citation type="submission" date="2021-06" db="EMBL/GenBank/DDBJ databases">
        <title>Genome Sequence of Mortierella hyaline Strain SCG-10, a Cold-Adapted, Nitrate-Reducing Fungus Isolated from Soil in Minnesota, USA.</title>
        <authorList>
            <person name="Aldossari N."/>
        </authorList>
    </citation>
    <scope>NUCLEOTIDE SEQUENCE</scope>
    <source>
        <strain evidence="2">SCG-10</strain>
    </source>
</reference>